<protein>
    <submittedName>
        <fullName evidence="2">Uncharacterized protein</fullName>
    </submittedName>
</protein>
<evidence type="ECO:0000313" key="2">
    <source>
        <dbReference type="EMBL" id="GBM21511.1"/>
    </source>
</evidence>
<keyword evidence="3" id="KW-1185">Reference proteome</keyword>
<gene>
    <name evidence="2" type="ORF">AVEN_249935_1</name>
</gene>
<evidence type="ECO:0000313" key="3">
    <source>
        <dbReference type="Proteomes" id="UP000499080"/>
    </source>
</evidence>
<feature type="compositionally biased region" description="Low complexity" evidence="1">
    <location>
        <begin position="56"/>
        <end position="68"/>
    </location>
</feature>
<dbReference type="OrthoDB" id="6436165at2759"/>
<dbReference type="AlphaFoldDB" id="A0A4Y2DXN9"/>
<feature type="region of interest" description="Disordered" evidence="1">
    <location>
        <begin position="54"/>
        <end position="78"/>
    </location>
</feature>
<dbReference type="Proteomes" id="UP000499080">
    <property type="component" value="Unassembled WGS sequence"/>
</dbReference>
<reference evidence="2 3" key="1">
    <citation type="journal article" date="2019" name="Sci. Rep.">
        <title>Orb-weaving spider Araneus ventricosus genome elucidates the spidroin gene catalogue.</title>
        <authorList>
            <person name="Kono N."/>
            <person name="Nakamura H."/>
            <person name="Ohtoshi R."/>
            <person name="Moran D.A.P."/>
            <person name="Shinohara A."/>
            <person name="Yoshida Y."/>
            <person name="Fujiwara M."/>
            <person name="Mori M."/>
            <person name="Tomita M."/>
            <person name="Arakawa K."/>
        </authorList>
    </citation>
    <scope>NUCLEOTIDE SEQUENCE [LARGE SCALE GENOMIC DNA]</scope>
</reference>
<dbReference type="EMBL" id="BGPR01000461">
    <property type="protein sequence ID" value="GBM21511.1"/>
    <property type="molecule type" value="Genomic_DNA"/>
</dbReference>
<name>A0A4Y2DXN9_ARAVE</name>
<evidence type="ECO:0000256" key="1">
    <source>
        <dbReference type="SAM" id="MobiDB-lite"/>
    </source>
</evidence>
<accession>A0A4Y2DXN9</accession>
<proteinExistence type="predicted"/>
<organism evidence="2 3">
    <name type="scientific">Araneus ventricosus</name>
    <name type="common">Orbweaver spider</name>
    <name type="synonym">Epeira ventricosa</name>
    <dbReference type="NCBI Taxonomy" id="182803"/>
    <lineage>
        <taxon>Eukaryota</taxon>
        <taxon>Metazoa</taxon>
        <taxon>Ecdysozoa</taxon>
        <taxon>Arthropoda</taxon>
        <taxon>Chelicerata</taxon>
        <taxon>Arachnida</taxon>
        <taxon>Araneae</taxon>
        <taxon>Araneomorphae</taxon>
        <taxon>Entelegynae</taxon>
        <taxon>Araneoidea</taxon>
        <taxon>Araneidae</taxon>
        <taxon>Araneus</taxon>
    </lineage>
</organism>
<comment type="caution">
    <text evidence="2">The sequence shown here is derived from an EMBL/GenBank/DDBJ whole genome shotgun (WGS) entry which is preliminary data.</text>
</comment>
<sequence>MDFIMLNLGEMTESDPASHFPNTYMMTRYYIIMTRYYMLMYQIPIHDDIPSYQKPSFPSCTSSSSQGSSRRRRDGKGVVNELSCLTQFASLSEKYGDSAAAETADKGENNEVISHGLPVVISGHTSSLM</sequence>